<evidence type="ECO:0000256" key="9">
    <source>
        <dbReference type="ARBA" id="ARBA00023136"/>
    </source>
</evidence>
<evidence type="ECO:0000256" key="2">
    <source>
        <dbReference type="ARBA" id="ARBA00022475"/>
    </source>
</evidence>
<name>A0ABW4B7X6_9LACO</name>
<keyword evidence="5 13" id="KW-0812">Transmembrane</keyword>
<dbReference type="NCBIfam" id="TIGR04265">
    <property type="entry name" value="bac_cardiolipin"/>
    <property type="match status" value="1"/>
</dbReference>
<keyword evidence="16" id="KW-1185">Reference proteome</keyword>
<keyword evidence="6" id="KW-0677">Repeat</keyword>
<sequence>MWISTIILIIIGLNAATAIVTVFRQPRDIAATWAWLLVLLLLPVIGFILYWFFGRKLSTRKLNSMATQQRLGIDQMVASQQEAVAVSLASGAASPFAGAPELVRTLLQADGALITTMNQVRLLFDRKEFTKALFADLRGATHHIHIEAYTIEPDSVGKALVQLLTKKAVQGVRVRVIYDTFGSHRLTRTFWRPLIDAGGQVEPFIATRLARANLRINFRNHRKVTVVDGRVAYMGGFDIGSTSRKLPISRDTQLRLTGQAVASLQARFFMDWNTSAKIKKVHFQNAYFPLADDTGRTTMQIVSGGPEQKLEAIKLGDLRLIALAKHRVWIQSPFFVPDDSLLDALILAAHSGIDVRIMVPVHTNQPLMAKATEFYLNRLVAAGVRVYRYQAGFLHSKAIIVDSRYLMTGSPNMDVRSFKLNFEIAAFIYDRTLAELCERQFKLDMTDATAYTLTDLKKRPRLALVGADLARLFAPIL</sequence>
<keyword evidence="7 13" id="KW-1133">Transmembrane helix</keyword>
<dbReference type="PROSITE" id="PS50035">
    <property type="entry name" value="PLD"/>
    <property type="match status" value="2"/>
</dbReference>
<keyword evidence="9 13" id="KW-0472">Membrane</keyword>
<dbReference type="CDD" id="cd09112">
    <property type="entry name" value="PLDc_CLS_2"/>
    <property type="match status" value="1"/>
</dbReference>
<dbReference type="SMART" id="SM00155">
    <property type="entry name" value="PLDc"/>
    <property type="match status" value="2"/>
</dbReference>
<keyword evidence="10" id="KW-0594">Phospholipid biosynthesis</keyword>
<gene>
    <name evidence="15" type="primary">cls</name>
    <name evidence="15" type="ORF">ACFQ3L_05285</name>
</gene>
<proteinExistence type="predicted"/>
<evidence type="ECO:0000256" key="1">
    <source>
        <dbReference type="ARBA" id="ARBA00004651"/>
    </source>
</evidence>
<evidence type="ECO:0000256" key="8">
    <source>
        <dbReference type="ARBA" id="ARBA00023098"/>
    </source>
</evidence>
<feature type="transmembrane region" description="Helical" evidence="13">
    <location>
        <begin position="34"/>
        <end position="53"/>
    </location>
</feature>
<dbReference type="InterPro" id="IPR025202">
    <property type="entry name" value="PLD-like_dom"/>
</dbReference>
<evidence type="ECO:0000256" key="3">
    <source>
        <dbReference type="ARBA" id="ARBA00022516"/>
    </source>
</evidence>
<evidence type="ECO:0000256" key="4">
    <source>
        <dbReference type="ARBA" id="ARBA00022679"/>
    </source>
</evidence>
<accession>A0ABW4B7X6</accession>
<evidence type="ECO:0000256" key="5">
    <source>
        <dbReference type="ARBA" id="ARBA00022692"/>
    </source>
</evidence>
<evidence type="ECO:0000256" key="6">
    <source>
        <dbReference type="ARBA" id="ARBA00022737"/>
    </source>
</evidence>
<dbReference type="EC" id="2.7.8.-" evidence="12"/>
<dbReference type="Pfam" id="PF13396">
    <property type="entry name" value="PLDc_N"/>
    <property type="match status" value="1"/>
</dbReference>
<evidence type="ECO:0000313" key="15">
    <source>
        <dbReference type="EMBL" id="MFD1393004.1"/>
    </source>
</evidence>
<evidence type="ECO:0000256" key="12">
    <source>
        <dbReference type="NCBIfam" id="TIGR04265"/>
    </source>
</evidence>
<evidence type="ECO:0000256" key="7">
    <source>
        <dbReference type="ARBA" id="ARBA00022989"/>
    </source>
</evidence>
<keyword evidence="11" id="KW-1208">Phospholipid metabolism</keyword>
<dbReference type="InterPro" id="IPR001736">
    <property type="entry name" value="PLipase_D/transphosphatidylase"/>
</dbReference>
<dbReference type="EMBL" id="JBHTMO010000013">
    <property type="protein sequence ID" value="MFD1393004.1"/>
    <property type="molecule type" value="Genomic_DNA"/>
</dbReference>
<comment type="caution">
    <text evidence="15">The sequence shown here is derived from an EMBL/GenBank/DDBJ whole genome shotgun (WGS) entry which is preliminary data.</text>
</comment>
<keyword evidence="8" id="KW-0443">Lipid metabolism</keyword>
<reference evidence="16" key="1">
    <citation type="journal article" date="2019" name="Int. J. Syst. Evol. Microbiol.">
        <title>The Global Catalogue of Microorganisms (GCM) 10K type strain sequencing project: providing services to taxonomists for standard genome sequencing and annotation.</title>
        <authorList>
            <consortium name="The Broad Institute Genomics Platform"/>
            <consortium name="The Broad Institute Genome Sequencing Center for Infectious Disease"/>
            <person name="Wu L."/>
            <person name="Ma J."/>
        </authorList>
    </citation>
    <scope>NUCLEOTIDE SEQUENCE [LARGE SCALE GENOMIC DNA]</scope>
    <source>
        <strain evidence="16">CCM 8911</strain>
    </source>
</reference>
<evidence type="ECO:0000256" key="13">
    <source>
        <dbReference type="SAM" id="Phobius"/>
    </source>
</evidence>
<protein>
    <recommendedName>
        <fullName evidence="12">Cardiolipin synthase</fullName>
        <ecNumber evidence="12">2.7.8.-</ecNumber>
    </recommendedName>
</protein>
<evidence type="ECO:0000313" key="16">
    <source>
        <dbReference type="Proteomes" id="UP001597249"/>
    </source>
</evidence>
<dbReference type="PANTHER" id="PTHR21248">
    <property type="entry name" value="CARDIOLIPIN SYNTHASE"/>
    <property type="match status" value="1"/>
</dbReference>
<keyword evidence="4" id="KW-0808">Transferase</keyword>
<organism evidence="15 16">
    <name type="scientific">Lacticaseibacillus jixianensis</name>
    <dbReference type="NCBI Taxonomy" id="2486012"/>
    <lineage>
        <taxon>Bacteria</taxon>
        <taxon>Bacillati</taxon>
        <taxon>Bacillota</taxon>
        <taxon>Bacilli</taxon>
        <taxon>Lactobacillales</taxon>
        <taxon>Lactobacillaceae</taxon>
        <taxon>Lacticaseibacillus</taxon>
    </lineage>
</organism>
<dbReference type="CDD" id="cd09110">
    <property type="entry name" value="PLDc_CLS_1"/>
    <property type="match status" value="1"/>
</dbReference>
<dbReference type="Proteomes" id="UP001597249">
    <property type="component" value="Unassembled WGS sequence"/>
</dbReference>
<dbReference type="SUPFAM" id="SSF56024">
    <property type="entry name" value="Phospholipase D/nuclease"/>
    <property type="match status" value="2"/>
</dbReference>
<dbReference type="PANTHER" id="PTHR21248:SF22">
    <property type="entry name" value="PHOSPHOLIPASE D"/>
    <property type="match status" value="1"/>
</dbReference>
<feature type="domain" description="PLD phosphodiesterase" evidence="14">
    <location>
        <begin position="390"/>
        <end position="417"/>
    </location>
</feature>
<dbReference type="Pfam" id="PF13091">
    <property type="entry name" value="PLDc_2"/>
    <property type="match status" value="2"/>
</dbReference>
<dbReference type="InterPro" id="IPR027379">
    <property type="entry name" value="CLS_N"/>
</dbReference>
<dbReference type="InterPro" id="IPR022924">
    <property type="entry name" value="Cardiolipin_synthase"/>
</dbReference>
<dbReference type="Gene3D" id="3.30.870.10">
    <property type="entry name" value="Endonuclease Chain A"/>
    <property type="match status" value="2"/>
</dbReference>
<dbReference type="RefSeq" id="WP_125584871.1">
    <property type="nucleotide sequence ID" value="NZ_JBHTMO010000013.1"/>
</dbReference>
<evidence type="ECO:0000256" key="10">
    <source>
        <dbReference type="ARBA" id="ARBA00023209"/>
    </source>
</evidence>
<feature type="domain" description="PLD phosphodiesterase" evidence="14">
    <location>
        <begin position="216"/>
        <end position="243"/>
    </location>
</feature>
<comment type="subcellular location">
    <subcellularLocation>
        <location evidence="1">Cell membrane</location>
        <topology evidence="1">Multi-pass membrane protein</topology>
    </subcellularLocation>
</comment>
<keyword evidence="3" id="KW-0444">Lipid biosynthesis</keyword>
<keyword evidence="2" id="KW-1003">Cell membrane</keyword>
<evidence type="ECO:0000256" key="11">
    <source>
        <dbReference type="ARBA" id="ARBA00023264"/>
    </source>
</evidence>
<evidence type="ECO:0000259" key="14">
    <source>
        <dbReference type="PROSITE" id="PS50035"/>
    </source>
</evidence>